<dbReference type="EC" id="2.7.13.3" evidence="2"/>
<dbReference type="Pfam" id="PF08448">
    <property type="entry name" value="PAS_4"/>
    <property type="match status" value="1"/>
</dbReference>
<dbReference type="InterPro" id="IPR013656">
    <property type="entry name" value="PAS_4"/>
</dbReference>
<protein>
    <recommendedName>
        <fullName evidence="2">histidine kinase</fullName>
        <ecNumber evidence="2">2.7.13.3</ecNumber>
    </recommendedName>
</protein>
<dbReference type="PROSITE" id="PS50109">
    <property type="entry name" value="HIS_KIN"/>
    <property type="match status" value="1"/>
</dbReference>
<dbReference type="PROSITE" id="PS50113">
    <property type="entry name" value="PAC"/>
    <property type="match status" value="1"/>
</dbReference>
<dbReference type="SMART" id="SM00086">
    <property type="entry name" value="PAC"/>
    <property type="match status" value="1"/>
</dbReference>
<evidence type="ECO:0000256" key="6">
    <source>
        <dbReference type="SAM" id="Coils"/>
    </source>
</evidence>
<dbReference type="InterPro" id="IPR000014">
    <property type="entry name" value="PAS"/>
</dbReference>
<comment type="catalytic activity">
    <reaction evidence="1">
        <text>ATP + protein L-histidine = ADP + protein N-phospho-L-histidine.</text>
        <dbReference type="EC" id="2.7.13.3"/>
    </reaction>
</comment>
<dbReference type="Gene3D" id="1.10.287.130">
    <property type="match status" value="1"/>
</dbReference>
<evidence type="ECO:0000256" key="2">
    <source>
        <dbReference type="ARBA" id="ARBA00012438"/>
    </source>
</evidence>
<evidence type="ECO:0000313" key="10">
    <source>
        <dbReference type="Proteomes" id="UP000601099"/>
    </source>
</evidence>
<dbReference type="EMBL" id="JADWYK010000008">
    <property type="protein sequence ID" value="MBG8554672.1"/>
    <property type="molecule type" value="Genomic_DNA"/>
</dbReference>
<keyword evidence="10" id="KW-1185">Reference proteome</keyword>
<evidence type="ECO:0000256" key="5">
    <source>
        <dbReference type="ARBA" id="ARBA00022777"/>
    </source>
</evidence>
<dbReference type="InterPro" id="IPR003661">
    <property type="entry name" value="HisK_dim/P_dom"/>
</dbReference>
<evidence type="ECO:0000259" key="7">
    <source>
        <dbReference type="PROSITE" id="PS50109"/>
    </source>
</evidence>
<dbReference type="SUPFAM" id="SSF55785">
    <property type="entry name" value="PYP-like sensor domain (PAS domain)"/>
    <property type="match status" value="2"/>
</dbReference>
<dbReference type="InterPro" id="IPR004358">
    <property type="entry name" value="Sig_transdc_His_kin-like_C"/>
</dbReference>
<feature type="domain" description="Histidine kinase" evidence="7">
    <location>
        <begin position="356"/>
        <end position="571"/>
    </location>
</feature>
<evidence type="ECO:0000313" key="9">
    <source>
        <dbReference type="EMBL" id="MBG8554672.1"/>
    </source>
</evidence>
<dbReference type="SMART" id="SM00387">
    <property type="entry name" value="HATPase_c"/>
    <property type="match status" value="1"/>
</dbReference>
<dbReference type="PANTHER" id="PTHR43304">
    <property type="entry name" value="PHYTOCHROME-LIKE PROTEIN CPH1"/>
    <property type="match status" value="1"/>
</dbReference>
<dbReference type="InterPro" id="IPR052162">
    <property type="entry name" value="Sensor_kinase/Photoreceptor"/>
</dbReference>
<keyword evidence="5" id="KW-0418">Kinase</keyword>
<accession>A0ABS0L5P2</accession>
<feature type="coiled-coil region" evidence="6">
    <location>
        <begin position="322"/>
        <end position="349"/>
    </location>
</feature>
<evidence type="ECO:0000256" key="3">
    <source>
        <dbReference type="ARBA" id="ARBA00022553"/>
    </source>
</evidence>
<dbReference type="Pfam" id="PF02518">
    <property type="entry name" value="HATPase_c"/>
    <property type="match status" value="1"/>
</dbReference>
<dbReference type="SUPFAM" id="SSF47384">
    <property type="entry name" value="Homodimeric domain of signal transducing histidine kinase"/>
    <property type="match status" value="1"/>
</dbReference>
<dbReference type="InterPro" id="IPR000700">
    <property type="entry name" value="PAS-assoc_C"/>
</dbReference>
<dbReference type="InterPro" id="IPR001610">
    <property type="entry name" value="PAC"/>
</dbReference>
<dbReference type="CDD" id="cd00082">
    <property type="entry name" value="HisKA"/>
    <property type="match status" value="1"/>
</dbReference>
<dbReference type="InterPro" id="IPR036890">
    <property type="entry name" value="HATPase_C_sf"/>
</dbReference>
<proteinExistence type="predicted"/>
<keyword evidence="4" id="KW-0808">Transferase</keyword>
<evidence type="ECO:0000259" key="8">
    <source>
        <dbReference type="PROSITE" id="PS50113"/>
    </source>
</evidence>
<evidence type="ECO:0000256" key="4">
    <source>
        <dbReference type="ARBA" id="ARBA00022679"/>
    </source>
</evidence>
<dbReference type="InterPro" id="IPR003594">
    <property type="entry name" value="HATPase_dom"/>
</dbReference>
<evidence type="ECO:0000256" key="1">
    <source>
        <dbReference type="ARBA" id="ARBA00000085"/>
    </source>
</evidence>
<dbReference type="Pfam" id="PF00512">
    <property type="entry name" value="HisKA"/>
    <property type="match status" value="1"/>
</dbReference>
<keyword evidence="3" id="KW-0597">Phosphoprotein</keyword>
<dbReference type="NCBIfam" id="TIGR00229">
    <property type="entry name" value="sensory_box"/>
    <property type="match status" value="1"/>
</dbReference>
<dbReference type="RefSeq" id="WP_196955693.1">
    <property type="nucleotide sequence ID" value="NZ_JADWYK010000008.1"/>
</dbReference>
<dbReference type="InterPro" id="IPR013655">
    <property type="entry name" value="PAS_fold_3"/>
</dbReference>
<reference evidence="9 10" key="1">
    <citation type="submission" date="2020-11" db="EMBL/GenBank/DDBJ databases">
        <title>Hymenobacter sp.</title>
        <authorList>
            <person name="Kim M.K."/>
        </authorList>
    </citation>
    <scope>NUCLEOTIDE SEQUENCE [LARGE SCALE GENOMIC DNA]</scope>
    <source>
        <strain evidence="9 10">BT594</strain>
    </source>
</reference>
<dbReference type="SMART" id="SM00091">
    <property type="entry name" value="PAS"/>
    <property type="match status" value="2"/>
</dbReference>
<dbReference type="Gene3D" id="3.30.450.20">
    <property type="entry name" value="PAS domain"/>
    <property type="match status" value="2"/>
</dbReference>
<dbReference type="PANTHER" id="PTHR43304:SF1">
    <property type="entry name" value="PAC DOMAIN-CONTAINING PROTEIN"/>
    <property type="match status" value="1"/>
</dbReference>
<dbReference type="SUPFAM" id="SSF55874">
    <property type="entry name" value="ATPase domain of HSP90 chaperone/DNA topoisomerase II/histidine kinase"/>
    <property type="match status" value="1"/>
</dbReference>
<name>A0ABS0L5P2_9BACT</name>
<dbReference type="InterPro" id="IPR035965">
    <property type="entry name" value="PAS-like_dom_sf"/>
</dbReference>
<dbReference type="Pfam" id="PF08447">
    <property type="entry name" value="PAS_3"/>
    <property type="match status" value="1"/>
</dbReference>
<dbReference type="Proteomes" id="UP000601099">
    <property type="component" value="Unassembled WGS sequence"/>
</dbReference>
<dbReference type="CDD" id="cd00130">
    <property type="entry name" value="PAS"/>
    <property type="match status" value="1"/>
</dbReference>
<feature type="domain" description="PAC" evidence="8">
    <location>
        <begin position="279"/>
        <end position="331"/>
    </location>
</feature>
<organism evidence="9 10">
    <name type="scientific">Hymenobacter guriensis</name>
    <dbReference type="NCBI Taxonomy" id="2793065"/>
    <lineage>
        <taxon>Bacteria</taxon>
        <taxon>Pseudomonadati</taxon>
        <taxon>Bacteroidota</taxon>
        <taxon>Cytophagia</taxon>
        <taxon>Cytophagales</taxon>
        <taxon>Hymenobacteraceae</taxon>
        <taxon>Hymenobacter</taxon>
    </lineage>
</organism>
<dbReference type="InterPro" id="IPR036097">
    <property type="entry name" value="HisK_dim/P_sf"/>
</dbReference>
<keyword evidence="6" id="KW-0175">Coiled coil</keyword>
<dbReference type="SMART" id="SM00388">
    <property type="entry name" value="HisKA"/>
    <property type="match status" value="1"/>
</dbReference>
<dbReference type="Gene3D" id="3.30.565.10">
    <property type="entry name" value="Histidine kinase-like ATPase, C-terminal domain"/>
    <property type="match status" value="1"/>
</dbReference>
<sequence length="571" mass="63655">MAERALSPTEALALENELLRQQLQEAEDLLTAIRTGTIDALAVQAPDGPRIFTLAGADQSYRTLIEQMNEGALLLSETGTVLYCNACLAGWLRLPLTEVMGSTFADFVPLGFWQAWETLLAQGWQGKAKGEIPLEATDGLLLPFALSMNVLQFGETPVLAVIVTDLAAEREISGIRARVTEQNALLSRQHEELKSQETARQAVEKAAAEAHRMLEGIPQIAWTADVRGENTFLNQRWFDYAGPQAGQPLAEWLTDSLHPEDIRAAETKWEQSLRTEQPLEVECRIRNAAGEYRWMLGRALPSRNEQGEIIQWIGTYTDIHEHKLAQQRIAQAQQQLHRNNEELVRANVDLDNFIYTASHDLKQPINNIEGLLQALLTELPAGVGSSPEVEPLLSMMQTSVDRFKRTIEYLTEVTKLQKEHEPQPAFVQLAPVVEEVLLDLGPLLQAADARLDVEVANCPSIPFSEKNLRSVVYNLLSNAVKYRSPERPLLIRVQYRAEGGYLVLTVQDNGLGFPMASSHKLFGMFQRFHGHVDGSGIGLYMVKRILDNAGGRIEVNSTVGEGSTFSVWFPY</sequence>
<dbReference type="PRINTS" id="PR00344">
    <property type="entry name" value="BCTRLSENSOR"/>
</dbReference>
<comment type="caution">
    <text evidence="9">The sequence shown here is derived from an EMBL/GenBank/DDBJ whole genome shotgun (WGS) entry which is preliminary data.</text>
</comment>
<dbReference type="InterPro" id="IPR005467">
    <property type="entry name" value="His_kinase_dom"/>
</dbReference>
<gene>
    <name evidence="9" type="ORF">I5L79_14035</name>
</gene>